<reference evidence="3" key="1">
    <citation type="submission" date="2017-10" db="EMBL/GenBank/DDBJ databases">
        <title>Resolving the taxonomy of Roseburia spp., Eubacterium rectale and Agathobacter spp. through phylogenomic analysis.</title>
        <authorList>
            <person name="Sheridan P.O."/>
            <person name="Walker A.W."/>
            <person name="Duncan S.H."/>
            <person name="Scott K.P."/>
            <person name="Toole P.W.O."/>
            <person name="Luis P."/>
            <person name="Flint H.J."/>
        </authorList>
    </citation>
    <scope>NUCLEOTIDE SEQUENCE [LARGE SCALE GENOMIC DNA]</scope>
    <source>
        <strain evidence="3">JK10</strain>
    </source>
</reference>
<keyword evidence="4" id="KW-1185">Reference proteome</keyword>
<accession>A0A2G3ECT4</accession>
<evidence type="ECO:0000313" key="3">
    <source>
        <dbReference type="EMBL" id="PHU41102.1"/>
    </source>
</evidence>
<protein>
    <submittedName>
        <fullName evidence="3">Uncharacterized protein</fullName>
    </submittedName>
</protein>
<gene>
    <name evidence="3" type="ORF">CSX00_01960</name>
</gene>
<feature type="region of interest" description="Disordered" evidence="1">
    <location>
        <begin position="26"/>
        <end position="65"/>
    </location>
</feature>
<dbReference type="AlphaFoldDB" id="A0A2G3ECT4"/>
<keyword evidence="2" id="KW-0732">Signal</keyword>
<dbReference type="Proteomes" id="UP000224317">
    <property type="component" value="Unassembled WGS sequence"/>
</dbReference>
<evidence type="ECO:0000256" key="1">
    <source>
        <dbReference type="SAM" id="MobiDB-lite"/>
    </source>
</evidence>
<evidence type="ECO:0000256" key="2">
    <source>
        <dbReference type="SAM" id="SignalP"/>
    </source>
</evidence>
<organism evidence="3 4">
    <name type="scientific">Pseudobutyrivibrio ruminis</name>
    <dbReference type="NCBI Taxonomy" id="46206"/>
    <lineage>
        <taxon>Bacteria</taxon>
        <taxon>Bacillati</taxon>
        <taxon>Bacillota</taxon>
        <taxon>Clostridia</taxon>
        <taxon>Lachnospirales</taxon>
        <taxon>Lachnospiraceae</taxon>
        <taxon>Pseudobutyrivibrio</taxon>
    </lineage>
</organism>
<dbReference type="RefSeq" id="WP_099412666.1">
    <property type="nucleotide sequence ID" value="NZ_PDYH01000008.1"/>
</dbReference>
<proteinExistence type="predicted"/>
<feature type="chain" id="PRO_5038639973" evidence="2">
    <location>
        <begin position="22"/>
        <end position="262"/>
    </location>
</feature>
<feature type="signal peptide" evidence="2">
    <location>
        <begin position="1"/>
        <end position="21"/>
    </location>
</feature>
<name>A0A2G3ECT4_9FIRM</name>
<dbReference type="PROSITE" id="PS51257">
    <property type="entry name" value="PROKAR_LIPOPROTEIN"/>
    <property type="match status" value="1"/>
</dbReference>
<sequence>MKKKVIILLMAAMMLSLVACDQDTKSESAGEPEVESSSLNNELVQEQQTSGTNQENDSEITVDTEEIEDVVEDDSYDFGDMDPLYVSYLKNEISVENPYDILTYKEDYTSEFQDATIGYALVDVNGDGENELVVNLSGDVDQLLEILTISDDKLTVVDIFESHSMRMGASVYTNGVVGEDSTYDDMMDFYFSYDLSGQRKGIITFYKAADSESQLLYEYYYLDGNSDSKVMLSSDDEYQELRAKYVGQPVEYIDITDFVESL</sequence>
<comment type="caution">
    <text evidence="3">The sequence shown here is derived from an EMBL/GenBank/DDBJ whole genome shotgun (WGS) entry which is preliminary data.</text>
</comment>
<feature type="compositionally biased region" description="Acidic residues" evidence="1">
    <location>
        <begin position="56"/>
        <end position="65"/>
    </location>
</feature>
<dbReference type="EMBL" id="PDYH01000008">
    <property type="protein sequence ID" value="PHU41102.1"/>
    <property type="molecule type" value="Genomic_DNA"/>
</dbReference>
<evidence type="ECO:0000313" key="4">
    <source>
        <dbReference type="Proteomes" id="UP000224317"/>
    </source>
</evidence>
<feature type="compositionally biased region" description="Polar residues" evidence="1">
    <location>
        <begin position="35"/>
        <end position="55"/>
    </location>
</feature>